<dbReference type="Pfam" id="PF12686">
    <property type="entry name" value="DUF3800"/>
    <property type="match status" value="1"/>
</dbReference>
<evidence type="ECO:0000313" key="1">
    <source>
        <dbReference type="EMBL" id="EAX48521.1"/>
    </source>
</evidence>
<dbReference type="InterPro" id="IPR024524">
    <property type="entry name" value="DUF3800"/>
</dbReference>
<protein>
    <recommendedName>
        <fullName evidence="3">DUF3800 domain-containing protein</fullName>
    </recommendedName>
</protein>
<reference evidence="1 2" key="2">
    <citation type="submission" date="2007-01" db="EMBL/GenBank/DDBJ databases">
        <title>Sequencing of the draft genome and assembly of Thermosinus carboxydivorans Nor1.</title>
        <authorList>
            <consortium name="US DOE Joint Genome Institute (JGI-PGF)"/>
            <person name="Copeland A."/>
            <person name="Lucas S."/>
            <person name="Lapidus A."/>
            <person name="Barry K."/>
            <person name="Glavina del Rio T."/>
            <person name="Dalin E."/>
            <person name="Tice H."/>
            <person name="Bruce D."/>
            <person name="Pitluck S."/>
            <person name="Richardson P."/>
        </authorList>
    </citation>
    <scope>NUCLEOTIDE SEQUENCE [LARGE SCALE GENOMIC DNA]</scope>
    <source>
        <strain evidence="1 2">Nor1</strain>
    </source>
</reference>
<sequence>MLKQDANAYGMVITDEGNEIHLRKIQRRLRQYNPTSSKFGEWYNNRLDRIIEDPFERQSHHSFLIQAADMIVHALYRQENPKGSYKKFNADRLFLHIKPMTIKEAAADDPLQMGIKRI</sequence>
<accession>A1HMN1</accession>
<proteinExistence type="predicted"/>
<reference evidence="1 2" key="1">
    <citation type="submission" date="2007-01" db="EMBL/GenBank/DDBJ databases">
        <title>Annotation of the draft genome assembly of Thermosinus carboxydivorans Nor1.</title>
        <authorList>
            <consortium name="US DOE Joint Genome Institute (JGI-ORNL)"/>
            <person name="Larimer F."/>
            <person name="Land M."/>
            <person name="Hauser L."/>
        </authorList>
    </citation>
    <scope>NUCLEOTIDE SEQUENCE [LARGE SCALE GENOMIC DNA]</scope>
    <source>
        <strain evidence="1 2">Nor1</strain>
    </source>
</reference>
<dbReference type="EMBL" id="AAWL01000002">
    <property type="protein sequence ID" value="EAX48521.1"/>
    <property type="molecule type" value="Genomic_DNA"/>
</dbReference>
<dbReference type="AlphaFoldDB" id="A1HMN1"/>
<comment type="caution">
    <text evidence="1">The sequence shown here is derived from an EMBL/GenBank/DDBJ whole genome shotgun (WGS) entry which is preliminary data.</text>
</comment>
<name>A1HMN1_9FIRM</name>
<gene>
    <name evidence="1" type="ORF">TcarDRAFT_1993</name>
</gene>
<keyword evidence="2" id="KW-1185">Reference proteome</keyword>
<evidence type="ECO:0000313" key="2">
    <source>
        <dbReference type="Proteomes" id="UP000005139"/>
    </source>
</evidence>
<evidence type="ECO:0008006" key="3">
    <source>
        <dbReference type="Google" id="ProtNLM"/>
    </source>
</evidence>
<dbReference type="Proteomes" id="UP000005139">
    <property type="component" value="Unassembled WGS sequence"/>
</dbReference>
<organism evidence="1 2">
    <name type="scientific">Thermosinus carboxydivorans Nor1</name>
    <dbReference type="NCBI Taxonomy" id="401526"/>
    <lineage>
        <taxon>Bacteria</taxon>
        <taxon>Bacillati</taxon>
        <taxon>Bacillota</taxon>
        <taxon>Negativicutes</taxon>
        <taxon>Selenomonadales</taxon>
        <taxon>Sporomusaceae</taxon>
        <taxon>Thermosinus</taxon>
    </lineage>
</organism>